<dbReference type="Gene3D" id="3.40.1190.10">
    <property type="entry name" value="Mur-like, catalytic domain"/>
    <property type="match status" value="1"/>
</dbReference>
<dbReference type="PANTHER" id="PTHR43692:SF1">
    <property type="entry name" value="UDP-N-ACETYLMURAMOYLALANINE--D-GLUTAMATE LIGASE"/>
    <property type="match status" value="1"/>
</dbReference>
<evidence type="ECO:0000259" key="10">
    <source>
        <dbReference type="Pfam" id="PF08245"/>
    </source>
</evidence>
<comment type="catalytic activity">
    <reaction evidence="7 8">
        <text>UDP-N-acetyl-alpha-D-muramoyl-L-alanine + D-glutamate + ATP = UDP-N-acetyl-alpha-D-muramoyl-L-alanyl-D-glutamate + ADP + phosphate + H(+)</text>
        <dbReference type="Rhea" id="RHEA:16429"/>
        <dbReference type="ChEBI" id="CHEBI:15378"/>
        <dbReference type="ChEBI" id="CHEBI:29986"/>
        <dbReference type="ChEBI" id="CHEBI:30616"/>
        <dbReference type="ChEBI" id="CHEBI:43474"/>
        <dbReference type="ChEBI" id="CHEBI:83898"/>
        <dbReference type="ChEBI" id="CHEBI:83900"/>
        <dbReference type="ChEBI" id="CHEBI:456216"/>
        <dbReference type="EC" id="6.3.2.9"/>
    </reaction>
</comment>
<comment type="function">
    <text evidence="7 8">Cell wall formation. Catalyzes the addition of glutamate to the nucleotide precursor UDP-N-acetylmuramoyl-L-alanine (UMA).</text>
</comment>
<evidence type="ECO:0000256" key="1">
    <source>
        <dbReference type="ARBA" id="ARBA00004496"/>
    </source>
</evidence>
<evidence type="ECO:0000256" key="7">
    <source>
        <dbReference type="HAMAP-Rule" id="MF_00639"/>
    </source>
</evidence>
<evidence type="ECO:0000256" key="2">
    <source>
        <dbReference type="ARBA" id="ARBA00004752"/>
    </source>
</evidence>
<evidence type="ECO:0000256" key="3">
    <source>
        <dbReference type="ARBA" id="ARBA00022490"/>
    </source>
</evidence>
<dbReference type="GO" id="GO:0009252">
    <property type="term" value="P:peptidoglycan biosynthetic process"/>
    <property type="evidence" value="ECO:0007669"/>
    <property type="project" value="UniProtKB-UniRule"/>
</dbReference>
<keyword evidence="4 7" id="KW-0436">Ligase</keyword>
<evidence type="ECO:0000256" key="6">
    <source>
        <dbReference type="ARBA" id="ARBA00022840"/>
    </source>
</evidence>
<evidence type="ECO:0000256" key="5">
    <source>
        <dbReference type="ARBA" id="ARBA00022741"/>
    </source>
</evidence>
<dbReference type="InterPro" id="IPR004101">
    <property type="entry name" value="Mur_ligase_C"/>
</dbReference>
<feature type="domain" description="Mur ligase central" evidence="10">
    <location>
        <begin position="106"/>
        <end position="284"/>
    </location>
</feature>
<dbReference type="RefSeq" id="WP_089481179.1">
    <property type="nucleotide sequence ID" value="NZ_MUGS01000051.1"/>
</dbReference>
<dbReference type="HAMAP" id="MF_00639">
    <property type="entry name" value="MurD"/>
    <property type="match status" value="1"/>
</dbReference>
<dbReference type="AlphaFoldDB" id="A0A227NUH6"/>
<keyword evidence="7 8" id="KW-0573">Peptidoglycan synthesis</keyword>
<comment type="similarity">
    <text evidence="7">Belongs to the MurCDEF family.</text>
</comment>
<dbReference type="Pfam" id="PF02875">
    <property type="entry name" value="Mur_ligase_C"/>
    <property type="match status" value="1"/>
</dbReference>
<dbReference type="PANTHER" id="PTHR43692">
    <property type="entry name" value="UDP-N-ACETYLMURAMOYLALANINE--D-GLUTAMATE LIGASE"/>
    <property type="match status" value="1"/>
</dbReference>
<comment type="caution">
    <text evidence="11">The sequence shown here is derived from an EMBL/GenBank/DDBJ whole genome shotgun (WGS) entry which is preliminary data.</text>
</comment>
<evidence type="ECO:0000313" key="11">
    <source>
        <dbReference type="EMBL" id="OXG00824.1"/>
    </source>
</evidence>
<dbReference type="OrthoDB" id="9809796at2"/>
<dbReference type="GO" id="GO:0051301">
    <property type="term" value="P:cell division"/>
    <property type="evidence" value="ECO:0007669"/>
    <property type="project" value="UniProtKB-KW"/>
</dbReference>
<dbReference type="SUPFAM" id="SSF53623">
    <property type="entry name" value="MurD-like peptide ligases, catalytic domain"/>
    <property type="match status" value="1"/>
</dbReference>
<dbReference type="Pfam" id="PF08245">
    <property type="entry name" value="Mur_ligase_M"/>
    <property type="match status" value="1"/>
</dbReference>
<protein>
    <recommendedName>
        <fullName evidence="7 8">UDP-N-acetylmuramoylalanine--D-glutamate ligase</fullName>
        <ecNumber evidence="7 8">6.3.2.9</ecNumber>
    </recommendedName>
    <alternativeName>
        <fullName evidence="7">D-glutamic acid-adding enzyme</fullName>
    </alternativeName>
    <alternativeName>
        <fullName evidence="7">UDP-N-acetylmuramoyl-L-alanyl-D-glutamate synthetase</fullName>
    </alternativeName>
</protein>
<evidence type="ECO:0000259" key="9">
    <source>
        <dbReference type="Pfam" id="PF02875"/>
    </source>
</evidence>
<dbReference type="GO" id="GO:0005524">
    <property type="term" value="F:ATP binding"/>
    <property type="evidence" value="ECO:0007669"/>
    <property type="project" value="UniProtKB-UniRule"/>
</dbReference>
<proteinExistence type="inferred from homology"/>
<name>A0A227NUH6_9FLAO</name>
<feature type="domain" description="Mur ligase C-terminal" evidence="9">
    <location>
        <begin position="307"/>
        <end position="420"/>
    </location>
</feature>
<sequence length="443" mass="49420">MRLVVLGGGESGVGTAILGKKQGYDVFVSDFGKIKESYKEVLIINKIAWEEEKHTEDLILNADVVMKSPGIPEKSPIVQKLIAVGIKVISEIEFAKPFTEALTIGITGSNGKTTTTMLTHHLLKSAGLNVGLGGNIGKSFAWQVAENKYDAYVLELSSFQLDGIIDYRPDIAIITNISPDHLDRYEYKYQKYIDSKFRITMNQTESDYLIYDADDEAIGEWLKNNTTKAKLIPFSLTEKFDEGASINNNKMEIKINQEEFTMETEYIALEGKHNMKNAMAASSVAKLMQIRNATIRESLSNFQGVEHRLEKVLKIQNVQYINDSKATNVNATFFALDSMNVPTVWIVGGVDKGNDYNELMSLVREKVKAIICLGVDNHKIINAFGNVVDIMVEVNTMTDAVKTAQRLTEKGDAVLLSPACASFDLFENYEDRGKQFKQAVHNL</sequence>
<keyword evidence="12" id="KW-1185">Reference proteome</keyword>
<dbReference type="GO" id="GO:0071555">
    <property type="term" value="P:cell wall organization"/>
    <property type="evidence" value="ECO:0007669"/>
    <property type="project" value="UniProtKB-KW"/>
</dbReference>
<dbReference type="Gene3D" id="3.90.190.20">
    <property type="entry name" value="Mur ligase, C-terminal domain"/>
    <property type="match status" value="1"/>
</dbReference>
<keyword evidence="7 8" id="KW-0132">Cell division</keyword>
<keyword evidence="5 7" id="KW-0547">Nucleotide-binding</keyword>
<keyword evidence="7 8" id="KW-0131">Cell cycle</keyword>
<comment type="subcellular location">
    <subcellularLocation>
        <location evidence="1 7 8">Cytoplasm</location>
    </subcellularLocation>
</comment>
<dbReference type="NCBIfam" id="TIGR01087">
    <property type="entry name" value="murD"/>
    <property type="match status" value="1"/>
</dbReference>
<dbReference type="GO" id="GO:0005737">
    <property type="term" value="C:cytoplasm"/>
    <property type="evidence" value="ECO:0007669"/>
    <property type="project" value="UniProtKB-SubCell"/>
</dbReference>
<dbReference type="SUPFAM" id="SSF51984">
    <property type="entry name" value="MurCD N-terminal domain"/>
    <property type="match status" value="1"/>
</dbReference>
<feature type="binding site" evidence="7">
    <location>
        <begin position="108"/>
        <end position="114"/>
    </location>
    <ligand>
        <name>ATP</name>
        <dbReference type="ChEBI" id="CHEBI:30616"/>
    </ligand>
</feature>
<dbReference type="EMBL" id="MUGS01000051">
    <property type="protein sequence ID" value="OXG00824.1"/>
    <property type="molecule type" value="Genomic_DNA"/>
</dbReference>
<dbReference type="Proteomes" id="UP000214684">
    <property type="component" value="Unassembled WGS sequence"/>
</dbReference>
<dbReference type="InterPro" id="IPR013221">
    <property type="entry name" value="Mur_ligase_cen"/>
</dbReference>
<evidence type="ECO:0000256" key="8">
    <source>
        <dbReference type="RuleBase" id="RU003664"/>
    </source>
</evidence>
<dbReference type="InterPro" id="IPR036565">
    <property type="entry name" value="Mur-like_cat_sf"/>
</dbReference>
<evidence type="ECO:0000256" key="4">
    <source>
        <dbReference type="ARBA" id="ARBA00022598"/>
    </source>
</evidence>
<keyword evidence="7 8" id="KW-0133">Cell shape</keyword>
<keyword evidence="7 8" id="KW-0961">Cell wall biogenesis/degradation</keyword>
<dbReference type="SUPFAM" id="SSF53244">
    <property type="entry name" value="MurD-like peptide ligases, peptide-binding domain"/>
    <property type="match status" value="1"/>
</dbReference>
<keyword evidence="3 7" id="KW-0963">Cytoplasm</keyword>
<dbReference type="GO" id="GO:0008360">
    <property type="term" value="P:regulation of cell shape"/>
    <property type="evidence" value="ECO:0007669"/>
    <property type="project" value="UniProtKB-KW"/>
</dbReference>
<accession>A0A227NUH6</accession>
<dbReference type="GO" id="GO:0008764">
    <property type="term" value="F:UDP-N-acetylmuramoylalanine-D-glutamate ligase activity"/>
    <property type="evidence" value="ECO:0007669"/>
    <property type="project" value="UniProtKB-UniRule"/>
</dbReference>
<dbReference type="EC" id="6.3.2.9" evidence="7 8"/>
<dbReference type="Pfam" id="PF21377">
    <property type="entry name" value="MurD_N"/>
    <property type="match status" value="1"/>
</dbReference>
<evidence type="ECO:0000313" key="12">
    <source>
        <dbReference type="Proteomes" id="UP000214684"/>
    </source>
</evidence>
<comment type="pathway">
    <text evidence="2 7 8">Cell wall biogenesis; peptidoglycan biosynthesis.</text>
</comment>
<keyword evidence="6 7" id="KW-0067">ATP-binding</keyword>
<dbReference type="Gene3D" id="3.40.50.720">
    <property type="entry name" value="NAD(P)-binding Rossmann-like Domain"/>
    <property type="match status" value="1"/>
</dbReference>
<dbReference type="UniPathway" id="UPA00219"/>
<organism evidence="11 12">
    <name type="scientific">Flavobacterium araucananum</name>
    <dbReference type="NCBI Taxonomy" id="946678"/>
    <lineage>
        <taxon>Bacteria</taxon>
        <taxon>Pseudomonadati</taxon>
        <taxon>Bacteroidota</taxon>
        <taxon>Flavobacteriia</taxon>
        <taxon>Flavobacteriales</taxon>
        <taxon>Flavobacteriaceae</taxon>
        <taxon>Flavobacterium</taxon>
    </lineage>
</organism>
<reference evidence="11 12" key="1">
    <citation type="submission" date="2016-11" db="EMBL/GenBank/DDBJ databases">
        <title>Whole genomes of Flavobacteriaceae.</title>
        <authorList>
            <person name="Stine C."/>
            <person name="Li C."/>
            <person name="Tadesse D."/>
        </authorList>
    </citation>
    <scope>NUCLEOTIDE SEQUENCE [LARGE SCALE GENOMIC DNA]</scope>
    <source>
        <strain evidence="11 12">DSM 24704</strain>
    </source>
</reference>
<dbReference type="InterPro" id="IPR005762">
    <property type="entry name" value="MurD"/>
</dbReference>
<dbReference type="InterPro" id="IPR036615">
    <property type="entry name" value="Mur_ligase_C_dom_sf"/>
</dbReference>
<gene>
    <name evidence="7" type="primary">murD</name>
    <name evidence="11" type="ORF">B0A64_19570</name>
</gene>